<evidence type="ECO:0000259" key="2">
    <source>
        <dbReference type="Pfam" id="PF07995"/>
    </source>
</evidence>
<dbReference type="InterPro" id="IPR011041">
    <property type="entry name" value="Quinoprot_gluc/sorb_DH_b-prop"/>
</dbReference>
<feature type="domain" description="Glucose/Sorbosone dehydrogenase" evidence="2">
    <location>
        <begin position="50"/>
        <end position="380"/>
    </location>
</feature>
<sequence length="385" mass="41720">MRSGRLSTVLAVLVLTCLGGRADAVPTEAEGDPGRTDLPGFRVTTVADGLAIPWDVQSIGGGRLLFTERDSRSITLIDADRELHPVEIDNGSLWSSGETGLMGLEVDPGFDKNRRIYTCSGWTKNDGSHDIRVHAWRLSEDLGSATRTETLVAGLPTTSGRHGGCRLLVLRDGSLLVGTGDAAQTENPQNRNSLGGKTLRLDRMTGAPWPRNKWADEKGRQRYVFTYGHRNVQGLAQRADGTLWSAEHGTYRDDEINRLGNGRNYGWQPGPGYDESPPMTDFSLPGKQYGARWSSGEPTIATSGATFVAGKEWGVLRGTMAVGVLAGSRLMFVKFSADGKLRWTKAPAALKEFGRLRSVTRVGNALLVTTSNGSNDKILRITPQP</sequence>
<dbReference type="Pfam" id="PF07995">
    <property type="entry name" value="GSDH"/>
    <property type="match status" value="1"/>
</dbReference>
<dbReference type="Gene3D" id="2.120.10.30">
    <property type="entry name" value="TolB, C-terminal domain"/>
    <property type="match status" value="1"/>
</dbReference>
<keyword evidence="1" id="KW-0732">Signal</keyword>
<gene>
    <name evidence="3" type="ORF">HNR19_002515</name>
</gene>
<name>A0A853C3N9_9ACTN</name>
<keyword evidence="4" id="KW-1185">Reference proteome</keyword>
<dbReference type="SUPFAM" id="SSF50952">
    <property type="entry name" value="Soluble quinoprotein glucose dehydrogenase"/>
    <property type="match status" value="1"/>
</dbReference>
<dbReference type="Proteomes" id="UP000530424">
    <property type="component" value="Unassembled WGS sequence"/>
</dbReference>
<dbReference type="PANTHER" id="PTHR19328">
    <property type="entry name" value="HEDGEHOG-INTERACTING PROTEIN"/>
    <property type="match status" value="1"/>
</dbReference>
<feature type="chain" id="PRO_5032711951" evidence="1">
    <location>
        <begin position="25"/>
        <end position="385"/>
    </location>
</feature>
<dbReference type="InterPro" id="IPR012938">
    <property type="entry name" value="Glc/Sorbosone_DH"/>
</dbReference>
<dbReference type="PANTHER" id="PTHR19328:SF13">
    <property type="entry name" value="HIPL1 PROTEIN"/>
    <property type="match status" value="1"/>
</dbReference>
<evidence type="ECO:0000313" key="4">
    <source>
        <dbReference type="Proteomes" id="UP000530424"/>
    </source>
</evidence>
<dbReference type="RefSeq" id="WP_179668258.1">
    <property type="nucleotide sequence ID" value="NZ_JACCFP010000001.1"/>
</dbReference>
<evidence type="ECO:0000313" key="3">
    <source>
        <dbReference type="EMBL" id="NYJ01817.1"/>
    </source>
</evidence>
<accession>A0A853C3N9</accession>
<dbReference type="EMBL" id="JACCFP010000001">
    <property type="protein sequence ID" value="NYJ01817.1"/>
    <property type="molecule type" value="Genomic_DNA"/>
</dbReference>
<organism evidence="3 4">
    <name type="scientific">Nocardioides thalensis</name>
    <dbReference type="NCBI Taxonomy" id="1914755"/>
    <lineage>
        <taxon>Bacteria</taxon>
        <taxon>Bacillati</taxon>
        <taxon>Actinomycetota</taxon>
        <taxon>Actinomycetes</taxon>
        <taxon>Propionibacteriales</taxon>
        <taxon>Nocardioidaceae</taxon>
        <taxon>Nocardioides</taxon>
    </lineage>
</organism>
<feature type="signal peptide" evidence="1">
    <location>
        <begin position="1"/>
        <end position="24"/>
    </location>
</feature>
<proteinExistence type="predicted"/>
<dbReference type="InterPro" id="IPR011042">
    <property type="entry name" value="6-blade_b-propeller_TolB-like"/>
</dbReference>
<reference evidence="3 4" key="1">
    <citation type="submission" date="2020-07" db="EMBL/GenBank/DDBJ databases">
        <title>Sequencing the genomes of 1000 actinobacteria strains.</title>
        <authorList>
            <person name="Klenk H.-P."/>
        </authorList>
    </citation>
    <scope>NUCLEOTIDE SEQUENCE [LARGE SCALE GENOMIC DNA]</scope>
    <source>
        <strain evidence="3 4">DSM 103833</strain>
    </source>
</reference>
<evidence type="ECO:0000256" key="1">
    <source>
        <dbReference type="SAM" id="SignalP"/>
    </source>
</evidence>
<comment type="caution">
    <text evidence="3">The sequence shown here is derived from an EMBL/GenBank/DDBJ whole genome shotgun (WGS) entry which is preliminary data.</text>
</comment>
<protein>
    <submittedName>
        <fullName evidence="3">Glucose/arabinose dehydrogenase</fullName>
    </submittedName>
</protein>
<dbReference type="AlphaFoldDB" id="A0A853C3N9"/>